<gene>
    <name evidence="2" type="ORF">g.167944</name>
</gene>
<sequence length="320" mass="34461">MSDQQSSRGDGVSSSRQKIISALQVIRKNPVYQSIVMRLGHVADTPKKCKKSLVVQPVAASTTDDGGFGDWRTEGLPEHSHRRPSPPCSVSRSVSDYGVVRSSARRQHVSDTKRVEEAYRRGFCDGSVADVFFMRHSAAATVPLQQPTAAGRRRRPNSMVFADGSPWTRLSSSSTVPAGLGCGSGSGDRVPSKLHVATTPTAAPVVLHRSLPSSASRLQRHRRLSLPVSSTAPISGYSSQGSIDMESPSATVPTKAAAIALHQLIECYRNGYRVTDHKIALMLDILDTQQKLAKVQPLLECVPVDEIVIFCTLPPSPTTA</sequence>
<reference evidence="2" key="1">
    <citation type="submission" date="2018-04" db="EMBL/GenBank/DDBJ databases">
        <title>Transcriptome assembly of Sipha flava.</title>
        <authorList>
            <person name="Scully E.D."/>
            <person name="Geib S.M."/>
            <person name="Palmer N.A."/>
            <person name="Koch K."/>
            <person name="Bradshaw J."/>
            <person name="Heng-Moss T."/>
            <person name="Sarath G."/>
        </authorList>
    </citation>
    <scope>NUCLEOTIDE SEQUENCE</scope>
</reference>
<dbReference type="EMBL" id="GGMS01002113">
    <property type="protein sequence ID" value="MBY71316.1"/>
    <property type="molecule type" value="Transcribed_RNA"/>
</dbReference>
<dbReference type="AlphaFoldDB" id="A0A2S2Q0P0"/>
<accession>A0A2S2Q0P0</accession>
<evidence type="ECO:0000256" key="1">
    <source>
        <dbReference type="SAM" id="MobiDB-lite"/>
    </source>
</evidence>
<proteinExistence type="predicted"/>
<feature type="region of interest" description="Disordered" evidence="1">
    <location>
        <begin position="60"/>
        <end position="94"/>
    </location>
</feature>
<organism evidence="2">
    <name type="scientific">Sipha flava</name>
    <name type="common">yellow sugarcane aphid</name>
    <dbReference type="NCBI Taxonomy" id="143950"/>
    <lineage>
        <taxon>Eukaryota</taxon>
        <taxon>Metazoa</taxon>
        <taxon>Ecdysozoa</taxon>
        <taxon>Arthropoda</taxon>
        <taxon>Hexapoda</taxon>
        <taxon>Insecta</taxon>
        <taxon>Pterygota</taxon>
        <taxon>Neoptera</taxon>
        <taxon>Paraneoptera</taxon>
        <taxon>Hemiptera</taxon>
        <taxon>Sternorrhyncha</taxon>
        <taxon>Aphidomorpha</taxon>
        <taxon>Aphidoidea</taxon>
        <taxon>Aphididae</taxon>
        <taxon>Sipha</taxon>
    </lineage>
</organism>
<evidence type="ECO:0000313" key="2">
    <source>
        <dbReference type="EMBL" id="MBY71316.1"/>
    </source>
</evidence>
<protein>
    <submittedName>
        <fullName evidence="2">Uncharacterized protein</fullName>
    </submittedName>
</protein>
<feature type="region of interest" description="Disordered" evidence="1">
    <location>
        <begin position="146"/>
        <end position="166"/>
    </location>
</feature>
<name>A0A2S2Q0P0_9HEMI</name>